<protein>
    <submittedName>
        <fullName evidence="1">Uncharacterized protein</fullName>
    </submittedName>
</protein>
<accession>A0A2P2PV05</accession>
<dbReference type="EMBL" id="GGEC01078064">
    <property type="protein sequence ID" value="MBX58548.1"/>
    <property type="molecule type" value="Transcribed_RNA"/>
</dbReference>
<sequence>MWKLILCVAPSISYFSLQFIFILGKYKVHSSAFYEDIVLINY</sequence>
<reference evidence="1" key="1">
    <citation type="submission" date="2018-02" db="EMBL/GenBank/DDBJ databases">
        <title>Rhizophora mucronata_Transcriptome.</title>
        <authorList>
            <person name="Meera S.P."/>
            <person name="Sreeshan A."/>
            <person name="Augustine A."/>
        </authorList>
    </citation>
    <scope>NUCLEOTIDE SEQUENCE</scope>
    <source>
        <tissue evidence="1">Leaf</tissue>
    </source>
</reference>
<name>A0A2P2PV05_RHIMU</name>
<proteinExistence type="predicted"/>
<evidence type="ECO:0000313" key="1">
    <source>
        <dbReference type="EMBL" id="MBX58548.1"/>
    </source>
</evidence>
<organism evidence="1">
    <name type="scientific">Rhizophora mucronata</name>
    <name type="common">Asiatic mangrove</name>
    <dbReference type="NCBI Taxonomy" id="61149"/>
    <lineage>
        <taxon>Eukaryota</taxon>
        <taxon>Viridiplantae</taxon>
        <taxon>Streptophyta</taxon>
        <taxon>Embryophyta</taxon>
        <taxon>Tracheophyta</taxon>
        <taxon>Spermatophyta</taxon>
        <taxon>Magnoliopsida</taxon>
        <taxon>eudicotyledons</taxon>
        <taxon>Gunneridae</taxon>
        <taxon>Pentapetalae</taxon>
        <taxon>rosids</taxon>
        <taxon>fabids</taxon>
        <taxon>Malpighiales</taxon>
        <taxon>Rhizophoraceae</taxon>
        <taxon>Rhizophora</taxon>
    </lineage>
</organism>
<dbReference type="AlphaFoldDB" id="A0A2P2PV05"/>